<dbReference type="Gene3D" id="1.10.150.170">
    <property type="entry name" value="Putative methyltransferase TM0872, insert domain"/>
    <property type="match status" value="1"/>
</dbReference>
<accession>A0A2M7R5K3</accession>
<dbReference type="PIRSF" id="PIRSF004486">
    <property type="entry name" value="MraW"/>
    <property type="match status" value="1"/>
</dbReference>
<keyword evidence="2 6" id="KW-0698">rRNA processing</keyword>
<comment type="catalytic activity">
    <reaction evidence="6">
        <text>cytidine(1402) in 16S rRNA + S-adenosyl-L-methionine = N(4)-methylcytidine(1402) in 16S rRNA + S-adenosyl-L-homocysteine + H(+)</text>
        <dbReference type="Rhea" id="RHEA:42928"/>
        <dbReference type="Rhea" id="RHEA-COMP:10286"/>
        <dbReference type="Rhea" id="RHEA-COMP:10287"/>
        <dbReference type="ChEBI" id="CHEBI:15378"/>
        <dbReference type="ChEBI" id="CHEBI:57856"/>
        <dbReference type="ChEBI" id="CHEBI:59789"/>
        <dbReference type="ChEBI" id="CHEBI:74506"/>
        <dbReference type="ChEBI" id="CHEBI:82748"/>
        <dbReference type="EC" id="2.1.1.199"/>
    </reaction>
</comment>
<dbReference type="PANTHER" id="PTHR11265">
    <property type="entry name" value="S-ADENOSYL-METHYLTRANSFERASE MRAW"/>
    <property type="match status" value="1"/>
</dbReference>
<comment type="function">
    <text evidence="6">Specifically methylates the N4 position of cytidine in position 1402 (C1402) of 16S rRNA.</text>
</comment>
<dbReference type="AlphaFoldDB" id="A0A2M7R5K3"/>
<dbReference type="Proteomes" id="UP000230767">
    <property type="component" value="Unassembled WGS sequence"/>
</dbReference>
<comment type="similarity">
    <text evidence="1 6">Belongs to the methyltransferase superfamily. RsmH family.</text>
</comment>
<feature type="binding site" evidence="6">
    <location>
        <position position="50"/>
    </location>
    <ligand>
        <name>S-adenosyl-L-methionine</name>
        <dbReference type="ChEBI" id="CHEBI:59789"/>
    </ligand>
</feature>
<dbReference type="SUPFAM" id="SSF53335">
    <property type="entry name" value="S-adenosyl-L-methionine-dependent methyltransferases"/>
    <property type="match status" value="1"/>
</dbReference>
<dbReference type="GO" id="GO:0005737">
    <property type="term" value="C:cytoplasm"/>
    <property type="evidence" value="ECO:0007669"/>
    <property type="project" value="UniProtKB-SubCell"/>
</dbReference>
<evidence type="ECO:0000256" key="4">
    <source>
        <dbReference type="ARBA" id="ARBA00022679"/>
    </source>
</evidence>
<keyword evidence="4 6" id="KW-0808">Transferase</keyword>
<dbReference type="PANTHER" id="PTHR11265:SF0">
    <property type="entry name" value="12S RRNA N4-METHYLCYTIDINE METHYLTRANSFERASE"/>
    <property type="match status" value="1"/>
</dbReference>
<feature type="binding site" evidence="6">
    <location>
        <position position="98"/>
    </location>
    <ligand>
        <name>S-adenosyl-L-methionine</name>
        <dbReference type="ChEBI" id="CHEBI:59789"/>
    </ligand>
</feature>
<dbReference type="NCBIfam" id="TIGR00006">
    <property type="entry name" value="16S rRNA (cytosine(1402)-N(4))-methyltransferase RsmH"/>
    <property type="match status" value="1"/>
</dbReference>
<dbReference type="InterPro" id="IPR023397">
    <property type="entry name" value="SAM-dep_MeTrfase_MraW_recog"/>
</dbReference>
<name>A0A2M7R5K3_9BACT</name>
<dbReference type="Gene3D" id="3.40.50.150">
    <property type="entry name" value="Vaccinia Virus protein VP39"/>
    <property type="match status" value="1"/>
</dbReference>
<reference evidence="8" key="1">
    <citation type="submission" date="2017-09" db="EMBL/GenBank/DDBJ databases">
        <title>Depth-based differentiation of microbial function through sediment-hosted aquifers and enrichment of novel symbionts in the deep terrestrial subsurface.</title>
        <authorList>
            <person name="Probst A.J."/>
            <person name="Ladd B."/>
            <person name="Jarett J.K."/>
            <person name="Geller-Mcgrath D.E."/>
            <person name="Sieber C.M.K."/>
            <person name="Emerson J.B."/>
            <person name="Anantharaman K."/>
            <person name="Thomas B.C."/>
            <person name="Malmstrom R."/>
            <person name="Stieglmeier M."/>
            <person name="Klingl A."/>
            <person name="Woyke T."/>
            <person name="Ryan C.M."/>
            <person name="Banfield J.F."/>
        </authorList>
    </citation>
    <scope>NUCLEOTIDE SEQUENCE [LARGE SCALE GENOMIC DNA]</scope>
</reference>
<dbReference type="InterPro" id="IPR002903">
    <property type="entry name" value="RsmH"/>
</dbReference>
<feature type="binding site" evidence="6">
    <location>
        <position position="77"/>
    </location>
    <ligand>
        <name>S-adenosyl-L-methionine</name>
        <dbReference type="ChEBI" id="CHEBI:59789"/>
    </ligand>
</feature>
<sequence length="319" mass="36503">MHIAVLKKEVLKYLDPKPDENFIDCTIGEAGHALAILERNGPRGKVLGIDQDPEIIENCKLKIENFSDRLILVCDNFANLKEIVKRYNFKRVSGILFDLGISSWHLEKSGRGFSFLRAEPLDMRYHISTFFRGLSKTYYSLTAEEIVNNWPGSEIERILKEYGEEKFAKRIARGIINSRKTKPIKTTFQLVEIIKKAIPSWDWRRRIHFATKTFQALRIVVNDELNNLKKGLGQALEILSPGGKLVVISFHSLEDRIVKNFLKERAREGLPAPYSNKVCSSGLKILTKKPIRPTFEEIKTNPRARSAKLRAAIKTTNNP</sequence>
<feature type="binding site" evidence="6">
    <location>
        <position position="105"/>
    </location>
    <ligand>
        <name>S-adenosyl-L-methionine</name>
        <dbReference type="ChEBI" id="CHEBI:59789"/>
    </ligand>
</feature>
<protein>
    <recommendedName>
        <fullName evidence="6">Ribosomal RNA small subunit methyltransferase H</fullName>
        <ecNumber evidence="6">2.1.1.199</ecNumber>
    </recommendedName>
    <alternativeName>
        <fullName evidence="6">16S rRNA m(4)C1402 methyltransferase</fullName>
    </alternativeName>
    <alternativeName>
        <fullName evidence="6">rRNA (cytosine-N(4)-)-methyltransferase RsmH</fullName>
    </alternativeName>
</protein>
<evidence type="ECO:0000256" key="1">
    <source>
        <dbReference type="ARBA" id="ARBA00010396"/>
    </source>
</evidence>
<proteinExistence type="inferred from homology"/>
<dbReference type="EMBL" id="PFLW01000076">
    <property type="protein sequence ID" value="PIY88615.1"/>
    <property type="molecule type" value="Genomic_DNA"/>
</dbReference>
<keyword evidence="3 6" id="KW-0489">Methyltransferase</keyword>
<keyword evidence="5 6" id="KW-0949">S-adenosyl-L-methionine</keyword>
<organism evidence="7 8">
    <name type="scientific">Candidatus Nealsonbacteria bacterium CG_4_10_14_0_8_um_filter_37_14</name>
    <dbReference type="NCBI Taxonomy" id="1974684"/>
    <lineage>
        <taxon>Bacteria</taxon>
        <taxon>Candidatus Nealsoniibacteriota</taxon>
    </lineage>
</organism>
<evidence type="ECO:0000313" key="8">
    <source>
        <dbReference type="Proteomes" id="UP000230767"/>
    </source>
</evidence>
<dbReference type="GO" id="GO:0071424">
    <property type="term" value="F:rRNA (cytosine-N4-)-methyltransferase activity"/>
    <property type="evidence" value="ECO:0007669"/>
    <property type="project" value="UniProtKB-UniRule"/>
</dbReference>
<comment type="subcellular location">
    <subcellularLocation>
        <location evidence="6">Cytoplasm</location>
    </subcellularLocation>
</comment>
<evidence type="ECO:0000256" key="3">
    <source>
        <dbReference type="ARBA" id="ARBA00022603"/>
    </source>
</evidence>
<feature type="binding site" evidence="6">
    <location>
        <begin position="30"/>
        <end position="32"/>
    </location>
    <ligand>
        <name>S-adenosyl-L-methionine</name>
        <dbReference type="ChEBI" id="CHEBI:59789"/>
    </ligand>
</feature>
<dbReference type="GO" id="GO:0070475">
    <property type="term" value="P:rRNA base methylation"/>
    <property type="evidence" value="ECO:0007669"/>
    <property type="project" value="UniProtKB-UniRule"/>
</dbReference>
<evidence type="ECO:0000313" key="7">
    <source>
        <dbReference type="EMBL" id="PIY88615.1"/>
    </source>
</evidence>
<evidence type="ECO:0000256" key="2">
    <source>
        <dbReference type="ARBA" id="ARBA00022552"/>
    </source>
</evidence>
<gene>
    <name evidence="6" type="primary">rsmH</name>
    <name evidence="7" type="ORF">COY73_03180</name>
</gene>
<dbReference type="HAMAP" id="MF_01007">
    <property type="entry name" value="16SrRNA_methyltr_H"/>
    <property type="match status" value="1"/>
</dbReference>
<evidence type="ECO:0000256" key="5">
    <source>
        <dbReference type="ARBA" id="ARBA00022691"/>
    </source>
</evidence>
<evidence type="ECO:0000256" key="6">
    <source>
        <dbReference type="HAMAP-Rule" id="MF_01007"/>
    </source>
</evidence>
<dbReference type="Pfam" id="PF01795">
    <property type="entry name" value="Methyltransf_5"/>
    <property type="match status" value="1"/>
</dbReference>
<dbReference type="SUPFAM" id="SSF81799">
    <property type="entry name" value="Putative methyltransferase TM0872, insert domain"/>
    <property type="match status" value="1"/>
</dbReference>
<comment type="caution">
    <text evidence="7">The sequence shown here is derived from an EMBL/GenBank/DDBJ whole genome shotgun (WGS) entry which is preliminary data.</text>
</comment>
<keyword evidence="6" id="KW-0963">Cytoplasm</keyword>
<dbReference type="EC" id="2.1.1.199" evidence="6"/>
<dbReference type="InterPro" id="IPR029063">
    <property type="entry name" value="SAM-dependent_MTases_sf"/>
</dbReference>